<organism evidence="3 4">
    <name type="scientific">Chara braunii</name>
    <name type="common">Braun's stonewort</name>
    <dbReference type="NCBI Taxonomy" id="69332"/>
    <lineage>
        <taxon>Eukaryota</taxon>
        <taxon>Viridiplantae</taxon>
        <taxon>Streptophyta</taxon>
        <taxon>Charophyceae</taxon>
        <taxon>Charales</taxon>
        <taxon>Characeae</taxon>
        <taxon>Chara</taxon>
    </lineage>
</organism>
<feature type="compositionally biased region" description="Basic and acidic residues" evidence="2">
    <location>
        <begin position="415"/>
        <end position="430"/>
    </location>
</feature>
<reference evidence="3 4" key="1">
    <citation type="journal article" date="2018" name="Cell">
        <title>The Chara Genome: Secondary Complexity and Implications for Plant Terrestrialization.</title>
        <authorList>
            <person name="Nishiyama T."/>
            <person name="Sakayama H."/>
            <person name="Vries J.D."/>
            <person name="Buschmann H."/>
            <person name="Saint-Marcoux D."/>
            <person name="Ullrich K.K."/>
            <person name="Haas F.B."/>
            <person name="Vanderstraeten L."/>
            <person name="Becker D."/>
            <person name="Lang D."/>
            <person name="Vosolsobe S."/>
            <person name="Rombauts S."/>
            <person name="Wilhelmsson P.K.I."/>
            <person name="Janitza P."/>
            <person name="Kern R."/>
            <person name="Heyl A."/>
            <person name="Rumpler F."/>
            <person name="Villalobos L.I.A.C."/>
            <person name="Clay J.M."/>
            <person name="Skokan R."/>
            <person name="Toyoda A."/>
            <person name="Suzuki Y."/>
            <person name="Kagoshima H."/>
            <person name="Schijlen E."/>
            <person name="Tajeshwar N."/>
            <person name="Catarino B."/>
            <person name="Hetherington A.J."/>
            <person name="Saltykova A."/>
            <person name="Bonnot C."/>
            <person name="Breuninger H."/>
            <person name="Symeonidi A."/>
            <person name="Radhakrishnan G.V."/>
            <person name="Van Nieuwerburgh F."/>
            <person name="Deforce D."/>
            <person name="Chang C."/>
            <person name="Karol K.G."/>
            <person name="Hedrich R."/>
            <person name="Ulvskov P."/>
            <person name="Glockner G."/>
            <person name="Delwiche C.F."/>
            <person name="Petrasek J."/>
            <person name="Van de Peer Y."/>
            <person name="Friml J."/>
            <person name="Beilby M."/>
            <person name="Dolan L."/>
            <person name="Kohara Y."/>
            <person name="Sugano S."/>
            <person name="Fujiyama A."/>
            <person name="Delaux P.-M."/>
            <person name="Quint M."/>
            <person name="TheiBen G."/>
            <person name="Hagemann M."/>
            <person name="Harholt J."/>
            <person name="Dunand C."/>
            <person name="Zachgo S."/>
            <person name="Langdale J."/>
            <person name="Maumus F."/>
            <person name="Straeten D.V.D."/>
            <person name="Gould S.B."/>
            <person name="Rensing S.A."/>
        </authorList>
    </citation>
    <scope>NUCLEOTIDE SEQUENCE [LARGE SCALE GENOMIC DNA]</scope>
    <source>
        <strain evidence="3 4">S276</strain>
    </source>
</reference>
<dbReference type="GO" id="GO:0010020">
    <property type="term" value="P:chloroplast fission"/>
    <property type="evidence" value="ECO:0007669"/>
    <property type="project" value="InterPro"/>
</dbReference>
<evidence type="ECO:0000256" key="2">
    <source>
        <dbReference type="SAM" id="MobiDB-lite"/>
    </source>
</evidence>
<feature type="region of interest" description="Disordered" evidence="2">
    <location>
        <begin position="390"/>
        <end position="434"/>
    </location>
</feature>
<evidence type="ECO:0000256" key="1">
    <source>
        <dbReference type="SAM" id="Coils"/>
    </source>
</evidence>
<keyword evidence="4" id="KW-1185">Reference proteome</keyword>
<name>A0A388LVL7_CHABU</name>
<dbReference type="STRING" id="69332.A0A388LVL7"/>
<gene>
    <name evidence="3" type="ORF">CBR_g41289</name>
</gene>
<dbReference type="OrthoDB" id="436496at2759"/>
<evidence type="ECO:0000313" key="3">
    <source>
        <dbReference type="EMBL" id="GBG86295.1"/>
    </source>
</evidence>
<evidence type="ECO:0000313" key="4">
    <source>
        <dbReference type="Proteomes" id="UP000265515"/>
    </source>
</evidence>
<dbReference type="Gramene" id="GBG86295">
    <property type="protein sequence ID" value="GBG86295"/>
    <property type="gene ID" value="CBR_g41289"/>
</dbReference>
<accession>A0A388LVL7</accession>
<dbReference type="EMBL" id="BFEA01000557">
    <property type="protein sequence ID" value="GBG86295.1"/>
    <property type="molecule type" value="Genomic_DNA"/>
</dbReference>
<feature type="region of interest" description="Disordered" evidence="2">
    <location>
        <begin position="454"/>
        <end position="478"/>
    </location>
</feature>
<proteinExistence type="predicted"/>
<feature type="coiled-coil region" evidence="1">
    <location>
        <begin position="100"/>
        <end position="152"/>
    </location>
</feature>
<dbReference type="PANTHER" id="PTHR33600">
    <property type="entry name" value="PLASTID DIVISION PROTEIN PDV2"/>
    <property type="match status" value="1"/>
</dbReference>
<sequence>MEADEINLVLTRASELHAKISDAIERSLKVDLAFGGNGGICSPSTVLDQDLASARSAYSHSRSDVSATDLDVDHYQSRRFGFPSSEKGLAIAGSIEARNLGLIKDALESLEDQLERLQILQQQQKHEKDGVLAELEESRRLLLQRLRDHRGLEWEVVHEVLTFAGEPIESRPELWSGISAPHAAPPPALPHMRSVPALPLPLPAAADGARLSPPPGLSGFEPSSVLQSTTKLLSSASHHSRVDALPPGVVRLVPSAQRDSASERMGLGDGGGMLDYYSSCSQGTALGDEATVSVSAASKVQAMASRGLDDNDGRENLRRACAVVGHAFRIATRVVGFSVKVAIVGATVTGFLVAGDAVMNRGGAAAAGEDRGGENSLAAWMKAAVMGKGRRERGEGAGGGNENVFPKRTRGGRNRRSEGQTHRGLAREEGGVGDGVVGAAGMHRMMMIMGVGGEPREEGPAGEPVRLTKSPDVMTGRG</sequence>
<comment type="caution">
    <text evidence="3">The sequence shown here is derived from an EMBL/GenBank/DDBJ whole genome shotgun (WGS) entry which is preliminary data.</text>
</comment>
<dbReference type="AlphaFoldDB" id="A0A388LVL7"/>
<protein>
    <submittedName>
        <fullName evidence="3">Uncharacterized protein</fullName>
    </submittedName>
</protein>
<keyword evidence="1" id="KW-0175">Coiled coil</keyword>
<dbReference type="InterPro" id="IPR038939">
    <property type="entry name" value="PDV1/PDV2"/>
</dbReference>
<dbReference type="PANTHER" id="PTHR33600:SF3">
    <property type="entry name" value="PLASTID DIVISION PROTEIN PDV2"/>
    <property type="match status" value="1"/>
</dbReference>
<dbReference type="Proteomes" id="UP000265515">
    <property type="component" value="Unassembled WGS sequence"/>
</dbReference>